<reference evidence="3" key="1">
    <citation type="submission" date="2017-09" db="EMBL/GenBank/DDBJ databases">
        <title>The complete genome of Sulfurospirillum sp. JPD-1.</title>
        <authorList>
            <person name="Goris T."/>
        </authorList>
    </citation>
    <scope>NUCLEOTIDE SEQUENCE [LARGE SCALE GENOMIC DNA]</scope>
    <source>
        <strain evidence="3">JPD-1</strain>
    </source>
</reference>
<dbReference type="KEGG" id="sulj:SJPD1_0757"/>
<name>A0A290HCB8_9BACT</name>
<reference evidence="1" key="2">
    <citation type="submission" date="2017-09" db="EMBL/GenBank/DDBJ databases">
        <authorList>
            <person name="Goris T."/>
        </authorList>
    </citation>
    <scope>NUCLEOTIDE SEQUENCE</scope>
    <source>
        <strain evidence="1">JPD-1</strain>
    </source>
</reference>
<evidence type="ECO:0000313" key="3">
    <source>
        <dbReference type="Proteomes" id="UP000217349"/>
    </source>
</evidence>
<dbReference type="RefSeq" id="WP_096046017.1">
    <property type="nucleotide sequence ID" value="NZ_CP023275.1"/>
</dbReference>
<proteinExistence type="predicted"/>
<dbReference type="AlphaFoldDB" id="A0A290HCB8"/>
<gene>
    <name evidence="1" type="ORF">SJPD1_0757</name>
    <name evidence="2" type="ORF">SJPD1_1060</name>
</gene>
<dbReference type="Proteomes" id="UP000217349">
    <property type="component" value="Chromosome"/>
</dbReference>
<evidence type="ECO:0000313" key="1">
    <source>
        <dbReference type="EMBL" id="ATB68871.1"/>
    </source>
</evidence>
<dbReference type="KEGG" id="sulj:SJPD1_1060"/>
<dbReference type="EMBL" id="CP023275">
    <property type="protein sequence ID" value="ATB68871.1"/>
    <property type="molecule type" value="Genomic_DNA"/>
</dbReference>
<dbReference type="OrthoDB" id="5365748at2"/>
<sequence>MNTKITTETVNGKEVPVLVHTPVNNGESANNVGLKDMSPKVGEGEMTMDKFHEMMALYNEQVNANKVTLSAQISQREVQNGKQRTDKTTGAPILDALGDPTFYPNRYKITLIFKGGTLVQNVSETMYNELELNSTYMFKGSLGFVKDFGQDVLSPIWQSWEKVS</sequence>
<protein>
    <submittedName>
        <fullName evidence="1">Uncharacterized protein</fullName>
    </submittedName>
</protein>
<dbReference type="EMBL" id="CP023275">
    <property type="protein sequence ID" value="ATB69172.1"/>
    <property type="molecule type" value="Genomic_DNA"/>
</dbReference>
<reference evidence="1" key="3">
    <citation type="journal article" date="2020" name="MicrobiologyOpen">
        <title>Tetrachloroethene respiration in Sulfurospirillum species is regulated by a two-component system as unraveled by comparative genomics, transcriptomics, and regulator binding studies.</title>
        <authorList>
            <person name="Esken J."/>
            <person name="Goris T."/>
            <person name="Gadkari J."/>
            <person name="Bischler T."/>
            <person name="Forstner K.U."/>
            <person name="Sharma C.M."/>
            <person name="Diekert G."/>
            <person name="Schubert T."/>
        </authorList>
    </citation>
    <scope>NUCLEOTIDE SEQUENCE</scope>
    <source>
        <strain evidence="1">JPD-1</strain>
    </source>
</reference>
<evidence type="ECO:0000313" key="2">
    <source>
        <dbReference type="EMBL" id="ATB69172.1"/>
    </source>
</evidence>
<accession>A0A290HCB8</accession>
<organism evidence="1 3">
    <name type="scientific">Sulfurospirillum diekertiae</name>
    <dbReference type="NCBI Taxonomy" id="1854492"/>
    <lineage>
        <taxon>Bacteria</taxon>
        <taxon>Pseudomonadati</taxon>
        <taxon>Campylobacterota</taxon>
        <taxon>Epsilonproteobacteria</taxon>
        <taxon>Campylobacterales</taxon>
        <taxon>Sulfurospirillaceae</taxon>
        <taxon>Sulfurospirillum</taxon>
    </lineage>
</organism>